<sequence>MIFGNAKFLSQAMLPAALQHLLSRPELSLEALQAQPDGRYELEGDQLFYMLSTNDTRPEAELRNEFHQQYLDIQLVLDGVEGMAVGPLLADPANYAPEKPDLYFTEDAHAENQVNMKTGDFVVFYPGELHRPLCSVGAPAKVRKAVFKIHKNWLAQSTWL</sequence>
<name>A0A841GMZ2_9GAMM</name>
<dbReference type="RefSeq" id="WP_188027221.1">
    <property type="nucleotide sequence ID" value="NZ_JACHGR010000008.1"/>
</dbReference>
<dbReference type="SUPFAM" id="SSF51197">
    <property type="entry name" value="Clavaminate synthase-like"/>
    <property type="match status" value="1"/>
</dbReference>
<dbReference type="GO" id="GO:0044010">
    <property type="term" value="P:single-species biofilm formation"/>
    <property type="evidence" value="ECO:0007669"/>
    <property type="project" value="TreeGrafter"/>
</dbReference>
<organism evidence="1 2">
    <name type="scientific">Tolumonas osonensis</name>
    <dbReference type="NCBI Taxonomy" id="675874"/>
    <lineage>
        <taxon>Bacteria</taxon>
        <taxon>Pseudomonadati</taxon>
        <taxon>Pseudomonadota</taxon>
        <taxon>Gammaproteobacteria</taxon>
        <taxon>Aeromonadales</taxon>
        <taxon>Aeromonadaceae</taxon>
        <taxon>Tolumonas</taxon>
    </lineage>
</organism>
<dbReference type="PANTHER" id="PTHR34986:SF4">
    <property type="entry name" value="EVOLVED BETA-GALACTOSIDASE SUBUNIT BETA-RELATED"/>
    <property type="match status" value="1"/>
</dbReference>
<dbReference type="Pfam" id="PF04074">
    <property type="entry name" value="DUF386"/>
    <property type="match status" value="1"/>
</dbReference>
<dbReference type="Gene3D" id="2.60.120.370">
    <property type="entry name" value="YhcH/YjgK/YiaL"/>
    <property type="match status" value="1"/>
</dbReference>
<dbReference type="Proteomes" id="UP000585721">
    <property type="component" value="Unassembled WGS sequence"/>
</dbReference>
<dbReference type="GO" id="GO:0005829">
    <property type="term" value="C:cytosol"/>
    <property type="evidence" value="ECO:0007669"/>
    <property type="project" value="TreeGrafter"/>
</dbReference>
<reference evidence="1 2" key="1">
    <citation type="submission" date="2020-08" db="EMBL/GenBank/DDBJ databases">
        <title>Genomic Encyclopedia of Type Strains, Phase IV (KMG-IV): sequencing the most valuable type-strain genomes for metagenomic binning, comparative biology and taxonomic classification.</title>
        <authorList>
            <person name="Goeker M."/>
        </authorList>
    </citation>
    <scope>NUCLEOTIDE SEQUENCE [LARGE SCALE GENOMIC DNA]</scope>
    <source>
        <strain evidence="1 2">DSM 22975</strain>
    </source>
</reference>
<proteinExistence type="predicted"/>
<dbReference type="PANTHER" id="PTHR34986">
    <property type="entry name" value="EVOLVED BETA-GALACTOSIDASE SUBUNIT BETA"/>
    <property type="match status" value="1"/>
</dbReference>
<keyword evidence="2" id="KW-1185">Reference proteome</keyword>
<protein>
    <submittedName>
        <fullName evidence="1">Biofilm protein TabA</fullName>
    </submittedName>
</protein>
<dbReference type="AlphaFoldDB" id="A0A841GMZ2"/>
<gene>
    <name evidence="1" type="ORF">HNR75_002429</name>
</gene>
<evidence type="ECO:0000313" key="1">
    <source>
        <dbReference type="EMBL" id="MBB6056491.1"/>
    </source>
</evidence>
<dbReference type="InterPro" id="IPR037012">
    <property type="entry name" value="NanQ/TabA/YiaL_sf"/>
</dbReference>
<dbReference type="EMBL" id="JACHGR010000008">
    <property type="protein sequence ID" value="MBB6056491.1"/>
    <property type="molecule type" value="Genomic_DNA"/>
</dbReference>
<evidence type="ECO:0000313" key="2">
    <source>
        <dbReference type="Proteomes" id="UP000585721"/>
    </source>
</evidence>
<dbReference type="NCBIfam" id="TIGR00022">
    <property type="entry name" value="YhcH/YjgK/YiaL family protein"/>
    <property type="match status" value="1"/>
</dbReference>
<accession>A0A841GMZ2</accession>
<comment type="caution">
    <text evidence="1">The sequence shown here is derived from an EMBL/GenBank/DDBJ whole genome shotgun (WGS) entry which is preliminary data.</text>
</comment>
<dbReference type="InterPro" id="IPR004375">
    <property type="entry name" value="NanQ/TabA/YiaL"/>
</dbReference>